<protein>
    <recommendedName>
        <fullName evidence="2">Rhodopsin domain-containing protein</fullName>
    </recommendedName>
</protein>
<organism evidence="3 4">
    <name type="scientific">Xylaria multiplex</name>
    <dbReference type="NCBI Taxonomy" id="323545"/>
    <lineage>
        <taxon>Eukaryota</taxon>
        <taxon>Fungi</taxon>
        <taxon>Dikarya</taxon>
        <taxon>Ascomycota</taxon>
        <taxon>Pezizomycotina</taxon>
        <taxon>Sordariomycetes</taxon>
        <taxon>Xylariomycetidae</taxon>
        <taxon>Xylariales</taxon>
        <taxon>Xylariaceae</taxon>
        <taxon>Xylaria</taxon>
    </lineage>
</organism>
<feature type="domain" description="Rhodopsin" evidence="2">
    <location>
        <begin position="32"/>
        <end position="267"/>
    </location>
</feature>
<feature type="transmembrane region" description="Helical" evidence="1">
    <location>
        <begin position="239"/>
        <end position="262"/>
    </location>
</feature>
<gene>
    <name evidence="3" type="ORF">GQX73_g7474</name>
</gene>
<feature type="transmembrane region" description="Helical" evidence="1">
    <location>
        <begin position="48"/>
        <end position="73"/>
    </location>
</feature>
<feature type="transmembrane region" description="Helical" evidence="1">
    <location>
        <begin position="126"/>
        <end position="148"/>
    </location>
</feature>
<comment type="caution">
    <text evidence="3">The sequence shown here is derived from an EMBL/GenBank/DDBJ whole genome shotgun (WGS) entry which is preliminary data.</text>
</comment>
<keyword evidence="1" id="KW-1133">Transmembrane helix</keyword>
<dbReference type="Proteomes" id="UP000481858">
    <property type="component" value="Unassembled WGS sequence"/>
</dbReference>
<feature type="transmembrane region" description="Helical" evidence="1">
    <location>
        <begin position="168"/>
        <end position="191"/>
    </location>
</feature>
<proteinExistence type="predicted"/>
<accession>A0A7C8INH0</accession>
<dbReference type="InterPro" id="IPR049326">
    <property type="entry name" value="Rhodopsin_dom_fungi"/>
</dbReference>
<feature type="transmembrane region" description="Helical" evidence="1">
    <location>
        <begin position="17"/>
        <end position="36"/>
    </location>
</feature>
<evidence type="ECO:0000313" key="3">
    <source>
        <dbReference type="EMBL" id="KAF2966098.1"/>
    </source>
</evidence>
<sequence length="311" mass="34452">MNGRDVAAESQGSKVQLLLWFIFIVSVLTVAARLGTKYAMTRKLSWDDYLMLAAQVAYLAQCIPISIGIANHLGTPTSGISDVDVDGFLKAEYASIVFFIISLALVKWSISTFIQQLSPSTTHRRLDWVLQTLIGLWVITSVFVSLFQCALPTPWDYVHGLRCVDRRAWWAYVVILNILTDLFTVVLYVLIIGNLQIPRAKRAIVLAIFLVRLLVIGVSAAQLAVFLGVFSYSDPTGTLWIPIILNQTTLVISTITACAPYLRPFMESLESSVNRVESVHGSEEELSGNANGSYNLENTHSSVACSYRLSR</sequence>
<dbReference type="PANTHER" id="PTHR38794:SF1">
    <property type="entry name" value="INTEGRAL MEMBRANE PROTEIN"/>
    <property type="match status" value="1"/>
</dbReference>
<dbReference type="Pfam" id="PF20684">
    <property type="entry name" value="Fung_rhodopsin"/>
    <property type="match status" value="1"/>
</dbReference>
<dbReference type="EMBL" id="WUBL01000097">
    <property type="protein sequence ID" value="KAF2966098.1"/>
    <property type="molecule type" value="Genomic_DNA"/>
</dbReference>
<feature type="transmembrane region" description="Helical" evidence="1">
    <location>
        <begin position="93"/>
        <end position="114"/>
    </location>
</feature>
<dbReference type="OrthoDB" id="3918601at2759"/>
<dbReference type="AlphaFoldDB" id="A0A7C8INH0"/>
<evidence type="ECO:0000259" key="2">
    <source>
        <dbReference type="Pfam" id="PF20684"/>
    </source>
</evidence>
<keyword evidence="4" id="KW-1185">Reference proteome</keyword>
<evidence type="ECO:0000256" key="1">
    <source>
        <dbReference type="SAM" id="Phobius"/>
    </source>
</evidence>
<dbReference type="InParanoid" id="A0A7C8INH0"/>
<feature type="transmembrane region" description="Helical" evidence="1">
    <location>
        <begin position="203"/>
        <end position="227"/>
    </location>
</feature>
<keyword evidence="1" id="KW-0812">Transmembrane</keyword>
<name>A0A7C8INH0_9PEZI</name>
<dbReference type="PANTHER" id="PTHR38794">
    <property type="entry name" value="INTEGRAL MEMBRANE PROTEIN"/>
    <property type="match status" value="1"/>
</dbReference>
<evidence type="ECO:0000313" key="4">
    <source>
        <dbReference type="Proteomes" id="UP000481858"/>
    </source>
</evidence>
<reference evidence="3 4" key="1">
    <citation type="submission" date="2019-12" db="EMBL/GenBank/DDBJ databases">
        <title>Draft genome sequence of the ascomycete Xylaria multiplex DSM 110363.</title>
        <authorList>
            <person name="Buettner E."/>
            <person name="Kellner H."/>
        </authorList>
    </citation>
    <scope>NUCLEOTIDE SEQUENCE [LARGE SCALE GENOMIC DNA]</scope>
    <source>
        <strain evidence="3 4">DSM 110363</strain>
    </source>
</reference>
<keyword evidence="1" id="KW-0472">Membrane</keyword>